<evidence type="ECO:0000256" key="2">
    <source>
        <dbReference type="ARBA" id="ARBA00022737"/>
    </source>
</evidence>
<evidence type="ECO:0000256" key="3">
    <source>
        <dbReference type="SAM" id="MobiDB-lite"/>
    </source>
</evidence>
<feature type="region of interest" description="Disordered" evidence="3">
    <location>
        <begin position="317"/>
        <end position="398"/>
    </location>
</feature>
<dbReference type="OMA" id="EYRLCAF"/>
<evidence type="ECO:0000256" key="1">
    <source>
        <dbReference type="ARBA" id="ARBA00022614"/>
    </source>
</evidence>
<reference evidence="4 5" key="1">
    <citation type="journal article" date="2018" name="Nat. Ecol. Evol.">
        <title>Shark genomes provide insights into elasmobranch evolution and the origin of vertebrates.</title>
        <authorList>
            <person name="Hara Y"/>
            <person name="Yamaguchi K"/>
            <person name="Onimaru K"/>
            <person name="Kadota M"/>
            <person name="Koyanagi M"/>
            <person name="Keeley SD"/>
            <person name="Tatsumi K"/>
            <person name="Tanaka K"/>
            <person name="Motone F"/>
            <person name="Kageyama Y"/>
            <person name="Nozu R"/>
            <person name="Adachi N"/>
            <person name="Nishimura O"/>
            <person name="Nakagawa R"/>
            <person name="Tanegashima C"/>
            <person name="Kiyatake I"/>
            <person name="Matsumoto R"/>
            <person name="Murakumo K"/>
            <person name="Nishida K"/>
            <person name="Terakita A"/>
            <person name="Kuratani S"/>
            <person name="Sato K"/>
            <person name="Hyodo S Kuraku.S."/>
        </authorList>
    </citation>
    <scope>NUCLEOTIDE SEQUENCE [LARGE SCALE GENOMIC DNA]</scope>
</reference>
<organism evidence="4 5">
    <name type="scientific">Scyliorhinus torazame</name>
    <name type="common">Cloudy catshark</name>
    <name type="synonym">Catulus torazame</name>
    <dbReference type="NCBI Taxonomy" id="75743"/>
    <lineage>
        <taxon>Eukaryota</taxon>
        <taxon>Metazoa</taxon>
        <taxon>Chordata</taxon>
        <taxon>Craniata</taxon>
        <taxon>Vertebrata</taxon>
        <taxon>Chondrichthyes</taxon>
        <taxon>Elasmobranchii</taxon>
        <taxon>Galeomorphii</taxon>
        <taxon>Galeoidea</taxon>
        <taxon>Carcharhiniformes</taxon>
        <taxon>Scyliorhinidae</taxon>
        <taxon>Scyliorhinus</taxon>
    </lineage>
</organism>
<gene>
    <name evidence="4" type="ORF">scyTo_0008261</name>
</gene>
<evidence type="ECO:0000313" key="4">
    <source>
        <dbReference type="EMBL" id="GCB68687.1"/>
    </source>
</evidence>
<comment type="caution">
    <text evidence="4">The sequence shown here is derived from an EMBL/GenBank/DDBJ whole genome shotgun (WGS) entry which is preliminary data.</text>
</comment>
<dbReference type="EMBL" id="BFAA01003130">
    <property type="protein sequence ID" value="GCB68687.1"/>
    <property type="molecule type" value="Genomic_DNA"/>
</dbReference>
<dbReference type="SMART" id="SM00369">
    <property type="entry name" value="LRR_TYP"/>
    <property type="match status" value="3"/>
</dbReference>
<dbReference type="PANTHER" id="PTHR48051:SF35">
    <property type="entry name" value="LEUCINE-RICH REPEAT-CONTAINING PROTEIN 27"/>
    <property type="match status" value="1"/>
</dbReference>
<sequence length="434" mass="50134">MELPEPRSGTEPDGHLCSSISDQGGSARRLCDVWCSDKSLDLCSKDLSCLKCDMPRCIQHLYLEGNQLQELPDELFDHLPQLVWLDLRKNRLQKLPAKIGNHRCLRTLLLETNPLRELPIELGNVLSLKALNLRNCPLEFPPLDIVHLGTQIILSFLRQQATRFVVEPQSQETDPIHPIKRVKQPHKTMKRQDSLANFSENQSEKKLQRAMEPLMSVQGRTFCYKSLHKPVLCSNINNNHFLQSAGRRQDFEIKANIRGQIDILHQRRKISAKVFPILPNLVEKQNYPEQMQRKKKQSKKPNMQCDKKDMEQLSLANGQLKNEDNSSSSMEENIEKKPEERKTKEPNISQSKAIDLKLQRRIQQYQQQRRKRNQASNTVSQEDANIEGRNVRDPLSSLKMERQSPLEYRLCAFIGDYSSRLSHPVSSSESDTTF</sequence>
<dbReference type="GO" id="GO:0005737">
    <property type="term" value="C:cytoplasm"/>
    <property type="evidence" value="ECO:0007669"/>
    <property type="project" value="TreeGrafter"/>
</dbReference>
<feature type="compositionally biased region" description="Basic and acidic residues" evidence="3">
    <location>
        <begin position="333"/>
        <end position="345"/>
    </location>
</feature>
<dbReference type="AlphaFoldDB" id="A0A401P6E0"/>
<evidence type="ECO:0000313" key="5">
    <source>
        <dbReference type="Proteomes" id="UP000288216"/>
    </source>
</evidence>
<dbReference type="STRING" id="75743.A0A401P6E0"/>
<dbReference type="PANTHER" id="PTHR48051">
    <property type="match status" value="1"/>
</dbReference>
<dbReference type="OrthoDB" id="2021138at2759"/>
<dbReference type="Gene3D" id="3.80.10.10">
    <property type="entry name" value="Ribonuclease Inhibitor"/>
    <property type="match status" value="1"/>
</dbReference>
<dbReference type="InterPro" id="IPR003591">
    <property type="entry name" value="Leu-rich_rpt_typical-subtyp"/>
</dbReference>
<keyword evidence="5" id="KW-1185">Reference proteome</keyword>
<proteinExistence type="predicted"/>
<keyword evidence="1" id="KW-0433">Leucine-rich repeat</keyword>
<keyword evidence="2" id="KW-0677">Repeat</keyword>
<protein>
    <recommendedName>
        <fullName evidence="6">Leucine-rich repeat-containing protein 27</fullName>
    </recommendedName>
</protein>
<dbReference type="InterPro" id="IPR050216">
    <property type="entry name" value="LRR_domain-containing"/>
</dbReference>
<dbReference type="Proteomes" id="UP000288216">
    <property type="component" value="Unassembled WGS sequence"/>
</dbReference>
<dbReference type="InterPro" id="IPR001611">
    <property type="entry name" value="Leu-rich_rpt"/>
</dbReference>
<name>A0A401P6E0_SCYTO</name>
<dbReference type="Pfam" id="PF13855">
    <property type="entry name" value="LRR_8"/>
    <property type="match status" value="1"/>
</dbReference>
<feature type="region of interest" description="Disordered" evidence="3">
    <location>
        <begin position="286"/>
        <end position="305"/>
    </location>
</feature>
<dbReference type="SUPFAM" id="SSF52058">
    <property type="entry name" value="L domain-like"/>
    <property type="match status" value="1"/>
</dbReference>
<accession>A0A401P6E0</accession>
<dbReference type="InterPro" id="IPR032675">
    <property type="entry name" value="LRR_dom_sf"/>
</dbReference>
<evidence type="ECO:0008006" key="6">
    <source>
        <dbReference type="Google" id="ProtNLM"/>
    </source>
</evidence>
<feature type="region of interest" description="Disordered" evidence="3">
    <location>
        <begin position="183"/>
        <end position="203"/>
    </location>
</feature>